<dbReference type="Gene3D" id="1.10.10.10">
    <property type="entry name" value="Winged helix-like DNA-binding domain superfamily/Winged helix DNA-binding domain"/>
    <property type="match status" value="1"/>
</dbReference>
<dbReference type="AlphaFoldDB" id="A0A0D3IS00"/>
<dbReference type="PANTHER" id="PTHR11932">
    <property type="entry name" value="CULLIN"/>
    <property type="match status" value="1"/>
</dbReference>
<dbReference type="EnsemblProtists" id="EOD14035">
    <property type="protein sequence ID" value="EOD14035"/>
    <property type="gene ID" value="EMIHUDRAFT_211963"/>
</dbReference>
<reference evidence="5" key="2">
    <citation type="submission" date="2024-10" db="UniProtKB">
        <authorList>
            <consortium name="EnsemblProtists"/>
        </authorList>
    </citation>
    <scope>IDENTIFICATION</scope>
</reference>
<evidence type="ECO:0000259" key="4">
    <source>
        <dbReference type="SMART" id="SM00884"/>
    </source>
</evidence>
<dbReference type="InterPro" id="IPR045093">
    <property type="entry name" value="Cullin"/>
</dbReference>
<dbReference type="SMART" id="SM00884">
    <property type="entry name" value="Cullin_Nedd8"/>
    <property type="match status" value="1"/>
</dbReference>
<evidence type="ECO:0000256" key="3">
    <source>
        <dbReference type="SAM" id="MobiDB-lite"/>
    </source>
</evidence>
<keyword evidence="1" id="KW-1017">Isopeptide bond</keyword>
<evidence type="ECO:0000256" key="2">
    <source>
        <dbReference type="ARBA" id="ARBA00022843"/>
    </source>
</evidence>
<dbReference type="Proteomes" id="UP000013827">
    <property type="component" value="Unassembled WGS sequence"/>
</dbReference>
<reference evidence="6" key="1">
    <citation type="journal article" date="2013" name="Nature">
        <title>Pan genome of the phytoplankton Emiliania underpins its global distribution.</title>
        <authorList>
            <person name="Read B.A."/>
            <person name="Kegel J."/>
            <person name="Klute M.J."/>
            <person name="Kuo A."/>
            <person name="Lefebvre S.C."/>
            <person name="Maumus F."/>
            <person name="Mayer C."/>
            <person name="Miller J."/>
            <person name="Monier A."/>
            <person name="Salamov A."/>
            <person name="Young J."/>
            <person name="Aguilar M."/>
            <person name="Claverie J.M."/>
            <person name="Frickenhaus S."/>
            <person name="Gonzalez K."/>
            <person name="Herman E.K."/>
            <person name="Lin Y.C."/>
            <person name="Napier J."/>
            <person name="Ogata H."/>
            <person name="Sarno A.F."/>
            <person name="Shmutz J."/>
            <person name="Schroeder D."/>
            <person name="de Vargas C."/>
            <person name="Verret F."/>
            <person name="von Dassow P."/>
            <person name="Valentin K."/>
            <person name="Van de Peer Y."/>
            <person name="Wheeler G."/>
            <person name="Dacks J.B."/>
            <person name="Delwiche C.F."/>
            <person name="Dyhrman S.T."/>
            <person name="Glockner G."/>
            <person name="John U."/>
            <person name="Richards T."/>
            <person name="Worden A.Z."/>
            <person name="Zhang X."/>
            <person name="Grigoriev I.V."/>
            <person name="Allen A.E."/>
            <person name="Bidle K."/>
            <person name="Borodovsky M."/>
            <person name="Bowler C."/>
            <person name="Brownlee C."/>
            <person name="Cock J.M."/>
            <person name="Elias M."/>
            <person name="Gladyshev V.N."/>
            <person name="Groth M."/>
            <person name="Guda C."/>
            <person name="Hadaegh A."/>
            <person name="Iglesias-Rodriguez M.D."/>
            <person name="Jenkins J."/>
            <person name="Jones B.M."/>
            <person name="Lawson T."/>
            <person name="Leese F."/>
            <person name="Lindquist E."/>
            <person name="Lobanov A."/>
            <person name="Lomsadze A."/>
            <person name="Malik S.B."/>
            <person name="Marsh M.E."/>
            <person name="Mackinder L."/>
            <person name="Mock T."/>
            <person name="Mueller-Roeber B."/>
            <person name="Pagarete A."/>
            <person name="Parker M."/>
            <person name="Probert I."/>
            <person name="Quesneville H."/>
            <person name="Raines C."/>
            <person name="Rensing S.A."/>
            <person name="Riano-Pachon D.M."/>
            <person name="Richier S."/>
            <person name="Rokitta S."/>
            <person name="Shiraiwa Y."/>
            <person name="Soanes D.M."/>
            <person name="van der Giezen M."/>
            <person name="Wahlund T.M."/>
            <person name="Williams B."/>
            <person name="Wilson W."/>
            <person name="Wolfe G."/>
            <person name="Wurch L.L."/>
        </authorList>
    </citation>
    <scope>NUCLEOTIDE SEQUENCE</scope>
</reference>
<organism evidence="5 6">
    <name type="scientific">Emiliania huxleyi (strain CCMP1516)</name>
    <dbReference type="NCBI Taxonomy" id="280463"/>
    <lineage>
        <taxon>Eukaryota</taxon>
        <taxon>Haptista</taxon>
        <taxon>Haptophyta</taxon>
        <taxon>Prymnesiophyceae</taxon>
        <taxon>Isochrysidales</taxon>
        <taxon>Noelaerhabdaceae</taxon>
        <taxon>Emiliania</taxon>
    </lineage>
</organism>
<dbReference type="InterPro" id="IPR036390">
    <property type="entry name" value="WH_DNA-bd_sf"/>
</dbReference>
<accession>A0A0D3IS00</accession>
<dbReference type="InterPro" id="IPR019559">
    <property type="entry name" value="Cullin_neddylation_domain"/>
</dbReference>
<dbReference type="GeneID" id="17260176"/>
<feature type="domain" description="Cullin neddylation" evidence="4">
    <location>
        <begin position="71"/>
        <end position="134"/>
    </location>
</feature>
<dbReference type="SUPFAM" id="SSF46785">
    <property type="entry name" value="Winged helix' DNA-binding domain"/>
    <property type="match status" value="1"/>
</dbReference>
<dbReference type="KEGG" id="ehx:EMIHUDRAFT_211963"/>
<name>A0A0D3IS00_EMIH1</name>
<keyword evidence="2" id="KW-0832">Ubl conjugation</keyword>
<evidence type="ECO:0000313" key="5">
    <source>
        <dbReference type="EnsemblProtists" id="EOD14035"/>
    </source>
</evidence>
<dbReference type="FunFam" id="1.10.10.10:FF:000014">
    <property type="entry name" value="Cullin 1"/>
    <property type="match status" value="1"/>
</dbReference>
<evidence type="ECO:0000256" key="1">
    <source>
        <dbReference type="ARBA" id="ARBA00022499"/>
    </source>
</evidence>
<dbReference type="STRING" id="2903.R1DHN9"/>
<dbReference type="Pfam" id="PF10557">
    <property type="entry name" value="Cullin_Nedd8"/>
    <property type="match status" value="1"/>
</dbReference>
<dbReference type="eggNOG" id="KOG2166">
    <property type="taxonomic scope" value="Eukaryota"/>
</dbReference>
<evidence type="ECO:0000313" key="6">
    <source>
        <dbReference type="Proteomes" id="UP000013827"/>
    </source>
</evidence>
<feature type="region of interest" description="Disordered" evidence="3">
    <location>
        <begin position="1"/>
        <end position="32"/>
    </location>
</feature>
<dbReference type="InterPro" id="IPR036388">
    <property type="entry name" value="WH-like_DNA-bd_sf"/>
</dbReference>
<dbReference type="HOGENOM" id="CLU_1838926_0_0_1"/>
<protein>
    <recommendedName>
        <fullName evidence="4">Cullin neddylation domain-containing protein</fullName>
    </recommendedName>
</protein>
<dbReference type="PaxDb" id="2903-EOD14035"/>
<sequence>MHDVSGAPGKRLVTNHFPAPPKSASLPRGGRAAHVWACSTGDARREREQQRLRGESWQNASATWDVWGRPEAREIEAAIVRIMKTRKTLDHQKLVLEASTQLMRHFKPDPRQIKKRIEDLIAREYLERDASNSTVYKYLA</sequence>
<proteinExistence type="predicted"/>
<dbReference type="RefSeq" id="XP_005766464.1">
    <property type="nucleotide sequence ID" value="XM_005766407.1"/>
</dbReference>
<keyword evidence="6" id="KW-1185">Reference proteome</keyword>